<organism evidence="16 17">
    <name type="scientific">Kalmanozyma brasiliensis (strain GHG001)</name>
    <name type="common">Yeast</name>
    <name type="synonym">Pseudozyma brasiliensis</name>
    <dbReference type="NCBI Taxonomy" id="1365824"/>
    <lineage>
        <taxon>Eukaryota</taxon>
        <taxon>Fungi</taxon>
        <taxon>Dikarya</taxon>
        <taxon>Basidiomycota</taxon>
        <taxon>Ustilaginomycotina</taxon>
        <taxon>Ustilaginomycetes</taxon>
        <taxon>Ustilaginales</taxon>
        <taxon>Ustilaginaceae</taxon>
        <taxon>Kalmanozyma</taxon>
    </lineage>
</organism>
<keyword evidence="4" id="KW-0808">Transferase</keyword>
<dbReference type="PROSITE" id="PS51186">
    <property type="entry name" value="GNAT"/>
    <property type="match status" value="1"/>
</dbReference>
<keyword evidence="7 12" id="KW-0103">Bromodomain</keyword>
<feature type="domain" description="Bromo" evidence="14">
    <location>
        <begin position="547"/>
        <end position="617"/>
    </location>
</feature>
<dbReference type="InterPro" id="IPR036427">
    <property type="entry name" value="Bromodomain-like_sf"/>
</dbReference>
<dbReference type="OMA" id="LKMCDNC"/>
<keyword evidence="5" id="KW-0156">Chromatin regulator</keyword>
<evidence type="ECO:0000256" key="11">
    <source>
        <dbReference type="ARBA" id="ARBA00023315"/>
    </source>
</evidence>
<evidence type="ECO:0000256" key="2">
    <source>
        <dbReference type="ARBA" id="ARBA00008607"/>
    </source>
</evidence>
<feature type="compositionally biased region" description="Low complexity" evidence="13">
    <location>
        <begin position="212"/>
        <end position="221"/>
    </location>
</feature>
<dbReference type="PANTHER" id="PTHR45750:SF3">
    <property type="entry name" value="HISTONE ACETYLTRANSFERASE"/>
    <property type="match status" value="1"/>
</dbReference>
<dbReference type="STRING" id="1365824.V5EZX7"/>
<evidence type="ECO:0000256" key="7">
    <source>
        <dbReference type="ARBA" id="ARBA00023117"/>
    </source>
</evidence>
<comment type="subcellular location">
    <subcellularLocation>
        <location evidence="1">Nucleus</location>
    </subcellularLocation>
</comment>
<dbReference type="PANTHER" id="PTHR45750">
    <property type="entry name" value="GH11602P"/>
    <property type="match status" value="1"/>
</dbReference>
<dbReference type="SMART" id="SM00297">
    <property type="entry name" value="BROMO"/>
    <property type="match status" value="1"/>
</dbReference>
<evidence type="ECO:0000259" key="15">
    <source>
        <dbReference type="PROSITE" id="PS51186"/>
    </source>
</evidence>
<dbReference type="Gene3D" id="3.40.630.30">
    <property type="match status" value="1"/>
</dbReference>
<dbReference type="Pfam" id="PF00439">
    <property type="entry name" value="Bromodomain"/>
    <property type="match status" value="1"/>
</dbReference>
<evidence type="ECO:0000256" key="8">
    <source>
        <dbReference type="ARBA" id="ARBA00023159"/>
    </source>
</evidence>
<comment type="similarity">
    <text evidence="2">Belongs to the acetyltransferase family. GCN5 subfamily.</text>
</comment>
<keyword evidence="10" id="KW-0539">Nucleus</keyword>
<dbReference type="EMBL" id="KI545858">
    <property type="protein sequence ID" value="EST08494.1"/>
    <property type="molecule type" value="Genomic_DNA"/>
</dbReference>
<evidence type="ECO:0000256" key="13">
    <source>
        <dbReference type="SAM" id="MobiDB-lite"/>
    </source>
</evidence>
<keyword evidence="17" id="KW-1185">Reference proteome</keyword>
<feature type="region of interest" description="Disordered" evidence="13">
    <location>
        <begin position="137"/>
        <end position="224"/>
    </location>
</feature>
<dbReference type="SUPFAM" id="SSF55729">
    <property type="entry name" value="Acyl-CoA N-acyltransferases (Nat)"/>
    <property type="match status" value="1"/>
</dbReference>
<feature type="compositionally biased region" description="Basic and acidic residues" evidence="13">
    <location>
        <begin position="184"/>
        <end position="196"/>
    </location>
</feature>
<evidence type="ECO:0000256" key="9">
    <source>
        <dbReference type="ARBA" id="ARBA00023163"/>
    </source>
</evidence>
<dbReference type="AlphaFoldDB" id="V5EZX7"/>
<keyword evidence="9" id="KW-0804">Transcription</keyword>
<feature type="domain" description="N-acetyltransferase" evidence="15">
    <location>
        <begin position="268"/>
        <end position="423"/>
    </location>
</feature>
<evidence type="ECO:0000259" key="14">
    <source>
        <dbReference type="PROSITE" id="PS50014"/>
    </source>
</evidence>
<protein>
    <recommendedName>
        <fullName evidence="3">histone acetyltransferase</fullName>
        <ecNumber evidence="3">2.3.1.48</ecNumber>
    </recommendedName>
</protein>
<evidence type="ECO:0000256" key="10">
    <source>
        <dbReference type="ARBA" id="ARBA00023242"/>
    </source>
</evidence>
<dbReference type="InterPro" id="IPR001487">
    <property type="entry name" value="Bromodomain"/>
</dbReference>
<dbReference type="HOGENOM" id="CLU_015741_4_0_1"/>
<evidence type="ECO:0000313" key="17">
    <source>
        <dbReference type="Proteomes" id="UP000019377"/>
    </source>
</evidence>
<dbReference type="eggNOG" id="KOG1472">
    <property type="taxonomic scope" value="Eukaryota"/>
</dbReference>
<dbReference type="GO" id="GO:0045944">
    <property type="term" value="P:positive regulation of transcription by RNA polymerase II"/>
    <property type="evidence" value="ECO:0007669"/>
    <property type="project" value="TreeGrafter"/>
</dbReference>
<evidence type="ECO:0000313" key="16">
    <source>
        <dbReference type="EMBL" id="EST08494.1"/>
    </source>
</evidence>
<evidence type="ECO:0000256" key="5">
    <source>
        <dbReference type="ARBA" id="ARBA00022853"/>
    </source>
</evidence>
<evidence type="ECO:0000256" key="12">
    <source>
        <dbReference type="PROSITE-ProRule" id="PRU00035"/>
    </source>
</evidence>
<gene>
    <name evidence="16" type="ORF">PSEUBRA_SCAF16g05335</name>
</gene>
<dbReference type="FunFam" id="3.40.630.30:FF:000004">
    <property type="entry name" value="Histone acetyltransferase KAT2A"/>
    <property type="match status" value="1"/>
</dbReference>
<dbReference type="Proteomes" id="UP000019377">
    <property type="component" value="Unassembled WGS sequence"/>
</dbReference>
<dbReference type="GO" id="GO:0005634">
    <property type="term" value="C:nucleus"/>
    <property type="evidence" value="ECO:0007669"/>
    <property type="project" value="UniProtKB-SubCell"/>
</dbReference>
<keyword evidence="8" id="KW-0010">Activator</keyword>
<dbReference type="Gene3D" id="1.20.920.10">
    <property type="entry name" value="Bromodomain-like"/>
    <property type="match status" value="1"/>
</dbReference>
<dbReference type="InterPro" id="IPR016181">
    <property type="entry name" value="Acyl_CoA_acyltransferase"/>
</dbReference>
<dbReference type="GO" id="GO:0010484">
    <property type="term" value="F:histone H3 acetyltransferase activity"/>
    <property type="evidence" value="ECO:0007669"/>
    <property type="project" value="TreeGrafter"/>
</dbReference>
<evidence type="ECO:0000256" key="1">
    <source>
        <dbReference type="ARBA" id="ARBA00004123"/>
    </source>
</evidence>
<keyword evidence="6" id="KW-0805">Transcription regulation</keyword>
<dbReference type="CDD" id="cd04301">
    <property type="entry name" value="NAT_SF"/>
    <property type="match status" value="1"/>
</dbReference>
<name>V5EZX7_KALBG</name>
<proteinExistence type="inferred from homology"/>
<accession>V5EZX7</accession>
<sequence length="639" mass="71669">MPLSYPSGARTLHRLSQFQRLIKVARHTPYPSAPDADTPDCLGFKPSEYEEVVEEPVSRSSRHDSRHIDDSKLRAQWDAVSCDTCGHSVEDHAALTDADEEEATRRAKVAVRLDELLEDKRKLLDFHYTDADIESLRKQMRPSTEPSAVNGRHEIKRRRYAPSELAKETTNEASMSTDLSDDSTELKEAADHESTAEARNGAVAEASEDAADTATNANEGEANVKAEDAIDLEEAMEPAPKSAASAVEEGVAPKKERPAVIEERTGLIQFRVVTNDDNHESMILLTGLKNIFQRQLPKMPREYISRLVFDRNHQSVAIVKRGLQVVGGITYRPFKQRKFAEIVFCAITSTEQVKGYGSHLMNHLKDHVKASSPVMHFLTYADNYAIGYFKKQGFTKEITLDRSMWVGYIKDYEGGTLMQCSMVPRVKYLEVQDLLAAQKEAVLAKIRSISRSHVVHKGLQAMHDRDRLIKLKGLIENPDGTVAKPERAAKRDQHHGEDHPTATFLVDPSDVPGLKESGWTPEMDELSRRPKRGPHFAVMRHILVELNGHGSAWPFVNPVNGEEVTDYYDVIKNPMDLSTMEAKLENNQYANVDELVADAQLIFDNCRAYNPASSPYAKSATKLEKFLKETLLPKVQSSL</sequence>
<reference evidence="17" key="1">
    <citation type="journal article" date="2013" name="Genome Announc.">
        <title>Draft genome sequence of Pseudozyma brasiliensis sp. nov. strain GHG001, a high producer of endo-1,4-xylanase isolated from an insect pest of sugarcane.</title>
        <authorList>
            <person name="Oliveira J.V.D.C."/>
            <person name="dos Santos R.A.C."/>
            <person name="Borges T.A."/>
            <person name="Riano-Pachon D.M."/>
            <person name="Goldman G.H."/>
        </authorList>
    </citation>
    <scope>NUCLEOTIDE SEQUENCE [LARGE SCALE GENOMIC DNA]</scope>
    <source>
        <strain evidence="17">GHG001</strain>
    </source>
</reference>
<dbReference type="InterPro" id="IPR000182">
    <property type="entry name" value="GNAT_dom"/>
</dbReference>
<dbReference type="PRINTS" id="PR00503">
    <property type="entry name" value="BROMODOMAIN"/>
</dbReference>
<dbReference type="PROSITE" id="PS00633">
    <property type="entry name" value="BROMODOMAIN_1"/>
    <property type="match status" value="1"/>
</dbReference>
<dbReference type="SUPFAM" id="SSF47370">
    <property type="entry name" value="Bromodomain"/>
    <property type="match status" value="1"/>
</dbReference>
<dbReference type="PROSITE" id="PS50014">
    <property type="entry name" value="BROMODOMAIN_2"/>
    <property type="match status" value="1"/>
</dbReference>
<dbReference type="Pfam" id="PF00583">
    <property type="entry name" value="Acetyltransf_1"/>
    <property type="match status" value="1"/>
</dbReference>
<dbReference type="OrthoDB" id="1937912at2759"/>
<dbReference type="CDD" id="cd05509">
    <property type="entry name" value="Bromo_gcn5_like"/>
    <property type="match status" value="1"/>
</dbReference>
<dbReference type="GO" id="GO:0000123">
    <property type="term" value="C:histone acetyltransferase complex"/>
    <property type="evidence" value="ECO:0007669"/>
    <property type="project" value="TreeGrafter"/>
</dbReference>
<dbReference type="InterPro" id="IPR018359">
    <property type="entry name" value="Bromodomain_CS"/>
</dbReference>
<dbReference type="InterPro" id="IPR037800">
    <property type="entry name" value="GCN5"/>
</dbReference>
<keyword evidence="11" id="KW-0012">Acyltransferase</keyword>
<evidence type="ECO:0000256" key="3">
    <source>
        <dbReference type="ARBA" id="ARBA00013184"/>
    </source>
</evidence>
<evidence type="ECO:0000256" key="4">
    <source>
        <dbReference type="ARBA" id="ARBA00022679"/>
    </source>
</evidence>
<evidence type="ECO:0000256" key="6">
    <source>
        <dbReference type="ARBA" id="ARBA00023015"/>
    </source>
</evidence>
<dbReference type="EC" id="2.3.1.48" evidence="3"/>